<dbReference type="Proteomes" id="UP000076852">
    <property type="component" value="Chromosome 2"/>
</dbReference>
<evidence type="ECO:0000256" key="1">
    <source>
        <dbReference type="SAM" id="Phobius"/>
    </source>
</evidence>
<feature type="transmembrane region" description="Helical" evidence="1">
    <location>
        <begin position="51"/>
        <end position="73"/>
    </location>
</feature>
<gene>
    <name evidence="2" type="ORF">AYM40_33760</name>
</gene>
<dbReference type="AlphaFoldDB" id="A0A160FVD2"/>
<dbReference type="OrthoDB" id="8951952at2"/>
<evidence type="ECO:0000313" key="2">
    <source>
        <dbReference type="EMBL" id="ANB77082.1"/>
    </source>
</evidence>
<organism evidence="2 3">
    <name type="scientific">Paraburkholderia phytofirmans OLGA172</name>
    <dbReference type="NCBI Taxonomy" id="1417228"/>
    <lineage>
        <taxon>Bacteria</taxon>
        <taxon>Pseudomonadati</taxon>
        <taxon>Pseudomonadota</taxon>
        <taxon>Betaproteobacteria</taxon>
        <taxon>Burkholderiales</taxon>
        <taxon>Burkholderiaceae</taxon>
        <taxon>Paraburkholderia</taxon>
    </lineage>
</organism>
<accession>A0A160FVD2</accession>
<name>A0A160FVD2_9BURK</name>
<keyword evidence="3" id="KW-1185">Reference proteome</keyword>
<proteinExistence type="predicted"/>
<keyword evidence="1" id="KW-0812">Transmembrane</keyword>
<keyword evidence="1" id="KW-0472">Membrane</keyword>
<protein>
    <submittedName>
        <fullName evidence="2">Uncharacterized protein</fullName>
    </submittedName>
</protein>
<evidence type="ECO:0000313" key="3">
    <source>
        <dbReference type="Proteomes" id="UP000076852"/>
    </source>
</evidence>
<dbReference type="RefSeq" id="WP_063500283.1">
    <property type="nucleotide sequence ID" value="NZ_CP014579.1"/>
</dbReference>
<sequence length="448" mass="47835">MPVDLSPAGLPRAYPTNKPRLVPWLIGWVLCWAIGAAVALLLWPVSTPARGAWFLFCVVGLPNGLFFLVLGISRAGYEALWFRAHYWNMHRCKWLNSRVRYAQQPLQILGVGYCLPLDDKGLSEALAATTTLMKAQAPRNGLGKIVHSRFADADSLFAEPADTAPLSVDKEAMTDATGQDPIETPVLTREAVPPIVRMLVQTLDTLAPSLHTLSQYGAIYAPAVRVLASAKSADIRVHQVRHALQIADLPAFECMPIRASDGLLVADAWLDAAEKRPLLVIAAEWHDAQPSVGSTEGAIAVLLSPGIFVLPEPVKVMATLHRPVAGELDTLTDLLANAVLWGNAEAPTVNPAWISGLEDSHETALLAALGKAKLTGVTKLETQRRPDGLIGHAGAAGGWLSIAAAVESATAGPHLILHSPKHTQTAQAAILYVNPATNSASPHDESNE</sequence>
<feature type="transmembrane region" description="Helical" evidence="1">
    <location>
        <begin position="21"/>
        <end position="45"/>
    </location>
</feature>
<dbReference type="EMBL" id="CP014579">
    <property type="protein sequence ID" value="ANB77082.1"/>
    <property type="molecule type" value="Genomic_DNA"/>
</dbReference>
<keyword evidence="1" id="KW-1133">Transmembrane helix</keyword>
<dbReference type="STRING" id="1804984.AYM40_33760"/>
<reference evidence="2 3" key="1">
    <citation type="journal article" date="2016" name="Gene">
        <title>PacBio SMRT assembly of a complex multi-replicon genome reveals chlorocatechol degradative operon in a region of genome plasticity.</title>
        <authorList>
            <person name="Ricker N."/>
            <person name="Shen S.Y."/>
            <person name="Goordial J."/>
            <person name="Jin S."/>
            <person name="Fulthorpe R.R."/>
        </authorList>
    </citation>
    <scope>NUCLEOTIDE SEQUENCE [LARGE SCALE GENOMIC DNA]</scope>
    <source>
        <strain evidence="2 3">OLGA172</strain>
    </source>
</reference>
<dbReference type="KEGG" id="buz:AYM40_33760"/>